<dbReference type="PANTHER" id="PTHR43047:SF64">
    <property type="entry name" value="HISTIDINE KINASE CONTAINING CHEY-HOMOLOGOUS RECEIVER DOMAIN AND PAS DOMAIN-RELATED"/>
    <property type="match status" value="1"/>
</dbReference>
<evidence type="ECO:0000313" key="14">
    <source>
        <dbReference type="Proteomes" id="UP000634672"/>
    </source>
</evidence>
<dbReference type="Gene3D" id="3.40.50.2300">
    <property type="match status" value="1"/>
</dbReference>
<feature type="domain" description="PAC" evidence="12">
    <location>
        <begin position="210"/>
        <end position="261"/>
    </location>
</feature>
<dbReference type="Proteomes" id="UP000634672">
    <property type="component" value="Unassembled WGS sequence"/>
</dbReference>
<evidence type="ECO:0000259" key="10">
    <source>
        <dbReference type="PROSITE" id="PS50109"/>
    </source>
</evidence>
<dbReference type="InterPro" id="IPR013655">
    <property type="entry name" value="PAS_fold_3"/>
</dbReference>
<comment type="caution">
    <text evidence="13">The sequence shown here is derived from an EMBL/GenBank/DDBJ whole genome shotgun (WGS) entry which is preliminary data.</text>
</comment>
<evidence type="ECO:0000256" key="4">
    <source>
        <dbReference type="ARBA" id="ARBA00022553"/>
    </source>
</evidence>
<protein>
    <recommendedName>
        <fullName evidence="3">Stage 0 sporulation protein A homolog</fullName>
        <ecNumber evidence="2">2.7.13.3</ecNumber>
    </recommendedName>
</protein>
<dbReference type="Gene3D" id="1.10.287.130">
    <property type="match status" value="1"/>
</dbReference>
<evidence type="ECO:0000313" key="13">
    <source>
        <dbReference type="EMBL" id="MBC5708216.1"/>
    </source>
</evidence>
<comment type="function">
    <text evidence="8">May play the central regulatory role in sporulation. It may be an element of the effector pathway responsible for the activation of sporulation genes in response to nutritional stress. Spo0A may act in concert with spo0H (a sigma factor) to control the expression of some genes that are critical to the sporulation process.</text>
</comment>
<organism evidence="13 14">
    <name type="scientific">Hungatella hominis</name>
    <dbReference type="NCBI Taxonomy" id="2763050"/>
    <lineage>
        <taxon>Bacteria</taxon>
        <taxon>Bacillati</taxon>
        <taxon>Bacillota</taxon>
        <taxon>Clostridia</taxon>
        <taxon>Lachnospirales</taxon>
        <taxon>Lachnospiraceae</taxon>
        <taxon>Hungatella</taxon>
    </lineage>
</organism>
<evidence type="ECO:0000259" key="11">
    <source>
        <dbReference type="PROSITE" id="PS50110"/>
    </source>
</evidence>
<dbReference type="SUPFAM" id="SSF55874">
    <property type="entry name" value="ATPase domain of HSP90 chaperone/DNA topoisomerase II/histidine kinase"/>
    <property type="match status" value="1"/>
</dbReference>
<evidence type="ECO:0000256" key="2">
    <source>
        <dbReference type="ARBA" id="ARBA00012438"/>
    </source>
</evidence>
<evidence type="ECO:0000256" key="1">
    <source>
        <dbReference type="ARBA" id="ARBA00000085"/>
    </source>
</evidence>
<reference evidence="13 14" key="1">
    <citation type="submission" date="2020-08" db="EMBL/GenBank/DDBJ databases">
        <title>Genome public.</title>
        <authorList>
            <person name="Liu C."/>
            <person name="Sun Q."/>
        </authorList>
    </citation>
    <scope>NUCLEOTIDE SEQUENCE [LARGE SCALE GENOMIC DNA]</scope>
    <source>
        <strain evidence="13 14">NSJ-66</strain>
    </source>
</reference>
<dbReference type="SUPFAM" id="SSF52172">
    <property type="entry name" value="CheY-like"/>
    <property type="match status" value="1"/>
</dbReference>
<proteinExistence type="predicted"/>
<dbReference type="InterPro" id="IPR011006">
    <property type="entry name" value="CheY-like_superfamily"/>
</dbReference>
<dbReference type="SMART" id="SM00448">
    <property type="entry name" value="REC"/>
    <property type="match status" value="1"/>
</dbReference>
<dbReference type="InterPro" id="IPR005467">
    <property type="entry name" value="His_kinase_dom"/>
</dbReference>
<keyword evidence="4 9" id="KW-0597">Phosphoprotein</keyword>
<dbReference type="PROSITE" id="PS50110">
    <property type="entry name" value="RESPONSE_REGULATORY"/>
    <property type="match status" value="1"/>
</dbReference>
<evidence type="ECO:0000256" key="9">
    <source>
        <dbReference type="PROSITE-ProRule" id="PRU00169"/>
    </source>
</evidence>
<dbReference type="InterPro" id="IPR004358">
    <property type="entry name" value="Sig_transdc_His_kin-like_C"/>
</dbReference>
<evidence type="ECO:0000259" key="12">
    <source>
        <dbReference type="PROSITE" id="PS50113"/>
    </source>
</evidence>
<dbReference type="SMART" id="SM00388">
    <property type="entry name" value="HisKA"/>
    <property type="match status" value="1"/>
</dbReference>
<dbReference type="InterPro" id="IPR003661">
    <property type="entry name" value="HisK_dim/P_dom"/>
</dbReference>
<name>A0ABR7H527_9FIRM</name>
<keyword evidence="14" id="KW-1185">Reference proteome</keyword>
<feature type="domain" description="Histidine kinase" evidence="10">
    <location>
        <begin position="677"/>
        <end position="900"/>
    </location>
</feature>
<dbReference type="RefSeq" id="WP_187021094.1">
    <property type="nucleotide sequence ID" value="NZ_JACOPB010000003.1"/>
</dbReference>
<keyword evidence="6" id="KW-0418">Kinase</keyword>
<dbReference type="CDD" id="cd00082">
    <property type="entry name" value="HisKA"/>
    <property type="match status" value="1"/>
</dbReference>
<dbReference type="InterPro" id="IPR036097">
    <property type="entry name" value="HisK_dim/P_sf"/>
</dbReference>
<dbReference type="PROSITE" id="PS50109">
    <property type="entry name" value="HIS_KIN"/>
    <property type="match status" value="1"/>
</dbReference>
<evidence type="ECO:0000256" key="6">
    <source>
        <dbReference type="ARBA" id="ARBA00022777"/>
    </source>
</evidence>
<comment type="catalytic activity">
    <reaction evidence="1">
        <text>ATP + protein L-histidine = ADP + protein N-phospho-L-histidine.</text>
        <dbReference type="EC" id="2.7.13.3"/>
    </reaction>
</comment>
<dbReference type="EC" id="2.7.13.3" evidence="2"/>
<dbReference type="EMBL" id="JACOPB010000003">
    <property type="protein sequence ID" value="MBC5708216.1"/>
    <property type="molecule type" value="Genomic_DNA"/>
</dbReference>
<dbReference type="SUPFAM" id="SSF47384">
    <property type="entry name" value="Homodimeric domain of signal transducing histidine kinase"/>
    <property type="match status" value="1"/>
</dbReference>
<dbReference type="Gene3D" id="3.30.565.10">
    <property type="entry name" value="Histidine kinase-like ATPase, C-terminal domain"/>
    <property type="match status" value="1"/>
</dbReference>
<dbReference type="SMART" id="SM00387">
    <property type="entry name" value="HATPase_c"/>
    <property type="match status" value="1"/>
</dbReference>
<dbReference type="Gene3D" id="3.30.450.20">
    <property type="entry name" value="PAS domain"/>
    <property type="match status" value="2"/>
</dbReference>
<dbReference type="InterPro" id="IPR000700">
    <property type="entry name" value="PAS-assoc_C"/>
</dbReference>
<dbReference type="InterPro" id="IPR001789">
    <property type="entry name" value="Sig_transdc_resp-reg_receiver"/>
</dbReference>
<dbReference type="Pfam" id="PF08447">
    <property type="entry name" value="PAS_3"/>
    <property type="match status" value="1"/>
</dbReference>
<dbReference type="Pfam" id="PF00072">
    <property type="entry name" value="Response_reg"/>
    <property type="match status" value="1"/>
</dbReference>
<dbReference type="Pfam" id="PF00512">
    <property type="entry name" value="HisKA"/>
    <property type="match status" value="1"/>
</dbReference>
<sequence length="1048" mass="118077">MTDVMNHELKAILDSIPSGMCIYRVEQERLYPLYHNPAFFKVLGPSKRHAQVREQVSFAGVHEDDRAALQKELAGLLAGGDMLRHTCRLFHEELEEYRWICMEGARRAASDGSVFLYVVYSDVTEQKRLEQYFQNTLQNLPGGVVVVRYEEDGSIIPEYISEGLAVTTDMPLEDTWELYRQDALTGVHPDDLERVRQQLDAYFVSGKSQWEIEYRLLKGSGGYVWVKNTLSLIEHEGGEKKIYSIFNDMTKEREERARVRQNYNDLLLQHHQKSDPNALVMGHCNITEDRIIQISDQTGAGLLDRFGVVREDFFTGLSGLIVEEEDRKNFRNTFLRAPSLAAFERGETVKIQEVYVQLPGEESGRYVKFEMKMVATPDSGDVTGILTVTDITEQIISDRIARRLSVSGYDFVADVDLKRDTYKILSQDENARCMPLKKGIHSYRVTQLLKCGIVPRDREQFRKGLDPERMLNRLKQGRTYTFAYSMVDNEDIRTKNITVSPIDLRLGRVCLTRTDITDSIREQRLLLRAVACICELAAFIDVAAGTFLMYTREMILENLPPHAAQNYNTVLDKLAGSYGTACGHEEVKSNFRLETLLRQLKEKPDGYEFVLPYQSGDSLRYKQINVLWGDQNHKTVCLLRADVTDMLAAEREVKAELERALLLSREASLAKSDFLSAMSHDIRTPMNAIMGMTTLAKANSGDPLKVRDCLQKISSASIHLLNLINDVLDMNRIERSQITLNRERIYLSELVQQVGEIIVPQAEQAGLNYEIQLGEIENSCFYGDTLRLSQILINVLGNAVKFTPRGGTVRFKVEELSALSDTQWVSYRFTISDTGIGMEEETLAHLFEPFVRSRVVSRVEGTGLGLSIVKGLVDLMGGSITVQSELEKGTVFIIELKGEIVSSGHSQLAPEPPSEAVKDDLFSGRRFLIAEDNAINAEIISELLRMWGAQIEVKGDGALAVEAFCAAAPGTYDAILMDIQMPEMDGYEAARTIRANRRPDAGTIPIIAMTANAFEQDVKAAMEAGMNAHIAKPLDVNVLYEKLARELE</sequence>
<feature type="domain" description="Response regulatory" evidence="11">
    <location>
        <begin position="926"/>
        <end position="1047"/>
    </location>
</feature>
<dbReference type="InterPro" id="IPR035965">
    <property type="entry name" value="PAS-like_dom_sf"/>
</dbReference>
<dbReference type="SUPFAM" id="SSF55785">
    <property type="entry name" value="PYP-like sensor domain (PAS domain)"/>
    <property type="match status" value="2"/>
</dbReference>
<evidence type="ECO:0000256" key="5">
    <source>
        <dbReference type="ARBA" id="ARBA00022679"/>
    </source>
</evidence>
<dbReference type="CDD" id="cd16922">
    <property type="entry name" value="HATPase_EvgS-ArcB-TorS-like"/>
    <property type="match status" value="1"/>
</dbReference>
<dbReference type="PANTHER" id="PTHR43047">
    <property type="entry name" value="TWO-COMPONENT HISTIDINE PROTEIN KINASE"/>
    <property type="match status" value="1"/>
</dbReference>
<dbReference type="PROSITE" id="PS50113">
    <property type="entry name" value="PAC"/>
    <property type="match status" value="1"/>
</dbReference>
<evidence type="ECO:0000256" key="8">
    <source>
        <dbReference type="ARBA" id="ARBA00024867"/>
    </source>
</evidence>
<evidence type="ECO:0000256" key="3">
    <source>
        <dbReference type="ARBA" id="ARBA00018672"/>
    </source>
</evidence>
<dbReference type="Pfam" id="PF02518">
    <property type="entry name" value="HATPase_c"/>
    <property type="match status" value="1"/>
</dbReference>
<keyword evidence="7" id="KW-0902">Two-component regulatory system</keyword>
<keyword evidence="5" id="KW-0808">Transferase</keyword>
<dbReference type="InterPro" id="IPR000014">
    <property type="entry name" value="PAS"/>
</dbReference>
<dbReference type="InterPro" id="IPR036890">
    <property type="entry name" value="HATPase_C_sf"/>
</dbReference>
<accession>A0ABR7H527</accession>
<dbReference type="InterPro" id="IPR003594">
    <property type="entry name" value="HATPase_dom"/>
</dbReference>
<gene>
    <name evidence="13" type="ORF">H8S75_09655</name>
</gene>
<dbReference type="CDD" id="cd17546">
    <property type="entry name" value="REC_hyHK_CKI1_RcsC-like"/>
    <property type="match status" value="1"/>
</dbReference>
<dbReference type="CDD" id="cd00130">
    <property type="entry name" value="PAS"/>
    <property type="match status" value="1"/>
</dbReference>
<evidence type="ECO:0000256" key="7">
    <source>
        <dbReference type="ARBA" id="ARBA00023012"/>
    </source>
</evidence>
<feature type="modified residue" description="4-aspartylphosphate" evidence="9">
    <location>
        <position position="978"/>
    </location>
</feature>
<dbReference type="PRINTS" id="PR00344">
    <property type="entry name" value="BCTRLSENSOR"/>
</dbReference>